<dbReference type="RefSeq" id="WP_371394841.1">
    <property type="nucleotide sequence ID" value="NZ_CP163421.1"/>
</dbReference>
<reference evidence="4" key="1">
    <citation type="journal article" date="2019" name="Int. J. Syst. Evol. Microbiol.">
        <title>The Global Catalogue of Microorganisms (GCM) 10K type strain sequencing project: providing services to taxonomists for standard genome sequencing and annotation.</title>
        <authorList>
            <consortium name="The Broad Institute Genomics Platform"/>
            <consortium name="The Broad Institute Genome Sequencing Center for Infectious Disease"/>
            <person name="Wu L."/>
            <person name="Ma J."/>
        </authorList>
    </citation>
    <scope>NUCLEOTIDE SEQUENCE [LARGE SCALE GENOMIC DNA]</scope>
    <source>
        <strain evidence="4">CCUG 62981</strain>
    </source>
</reference>
<feature type="chain" id="PRO_5046124370" evidence="2">
    <location>
        <begin position="22"/>
        <end position="322"/>
    </location>
</feature>
<dbReference type="Gene3D" id="3.40.50.150">
    <property type="entry name" value="Vaccinia Virus protein VP39"/>
    <property type="match status" value="1"/>
</dbReference>
<dbReference type="GO" id="GO:0008168">
    <property type="term" value="F:methyltransferase activity"/>
    <property type="evidence" value="ECO:0007669"/>
    <property type="project" value="UniProtKB-KW"/>
</dbReference>
<evidence type="ECO:0000256" key="1">
    <source>
        <dbReference type="SAM" id="MobiDB-lite"/>
    </source>
</evidence>
<dbReference type="InterPro" id="IPR029063">
    <property type="entry name" value="SAM-dependent_MTases_sf"/>
</dbReference>
<accession>A0ABV9NB31</accession>
<dbReference type="Proteomes" id="UP001596024">
    <property type="component" value="Unassembled WGS sequence"/>
</dbReference>
<name>A0ABV9NB31_9PROT</name>
<keyword evidence="4" id="KW-1185">Reference proteome</keyword>
<keyword evidence="2" id="KW-0732">Signal</keyword>
<evidence type="ECO:0000256" key="2">
    <source>
        <dbReference type="SAM" id="SignalP"/>
    </source>
</evidence>
<evidence type="ECO:0000313" key="3">
    <source>
        <dbReference type="EMBL" id="MFC4724160.1"/>
    </source>
</evidence>
<feature type="compositionally biased region" description="Basic and acidic residues" evidence="1">
    <location>
        <begin position="304"/>
        <end position="316"/>
    </location>
</feature>
<dbReference type="PIRSF" id="PIRSF031679">
    <property type="entry name" value="Mtase_Alr7345_prd"/>
    <property type="match status" value="1"/>
</dbReference>
<dbReference type="GO" id="GO:0032259">
    <property type="term" value="P:methylation"/>
    <property type="evidence" value="ECO:0007669"/>
    <property type="project" value="UniProtKB-KW"/>
</dbReference>
<comment type="caution">
    <text evidence="3">The sequence shown here is derived from an EMBL/GenBank/DDBJ whole genome shotgun (WGS) entry which is preliminary data.</text>
</comment>
<sequence>MRVFLTSVASLALLAACNGEAPETIDEAPDEAVDEAADEGAGAIESTAEDAEDMLSDLAGAVEDEVQAAMDAPSLEQVLAAPRREADRARDQYRNPRETLEFFGVQPGDTVVEALPGSGWYGRILAPWLAAEGEYYGLNYSMGIFEQIFPNMSEEQRVRFEGWEAGFPGMAAEWGGQAAGTYTLGSIPDSAAGTADVVLYVRALHNMARFGEMDVAVNDAWTLLRPGGTVGVVQHRAPADETDERADGSRAYLREADVIAAFEARGFILEASSEVNANPDDPADHEIGVWALLPTLAGTDEDREERMSIGESDRMTLRFRKP</sequence>
<keyword evidence="3" id="KW-0489">Methyltransferase</keyword>
<feature type="region of interest" description="Disordered" evidence="1">
    <location>
        <begin position="301"/>
        <end position="322"/>
    </location>
</feature>
<keyword evidence="3" id="KW-0808">Transferase</keyword>
<evidence type="ECO:0000313" key="4">
    <source>
        <dbReference type="Proteomes" id="UP001596024"/>
    </source>
</evidence>
<organism evidence="3 4">
    <name type="scientific">Glycocaulis abyssi</name>
    <dbReference type="NCBI Taxonomy" id="1433403"/>
    <lineage>
        <taxon>Bacteria</taxon>
        <taxon>Pseudomonadati</taxon>
        <taxon>Pseudomonadota</taxon>
        <taxon>Alphaproteobacteria</taxon>
        <taxon>Maricaulales</taxon>
        <taxon>Maricaulaceae</taxon>
        <taxon>Glycocaulis</taxon>
    </lineage>
</organism>
<proteinExistence type="predicted"/>
<protein>
    <submittedName>
        <fullName evidence="3">Class I SAM-dependent methyltransferase</fullName>
    </submittedName>
</protein>
<feature type="signal peptide" evidence="2">
    <location>
        <begin position="1"/>
        <end position="21"/>
    </location>
</feature>
<dbReference type="EMBL" id="JBHSGQ010000001">
    <property type="protein sequence ID" value="MFC4724160.1"/>
    <property type="molecule type" value="Genomic_DNA"/>
</dbReference>
<gene>
    <name evidence="3" type="ORF">ACFPB0_02540</name>
</gene>
<dbReference type="InterPro" id="IPR016980">
    <property type="entry name" value="S-AdoMet-dep_MeTrfase_Alr7345"/>
</dbReference>
<dbReference type="PROSITE" id="PS51257">
    <property type="entry name" value="PROKAR_LIPOPROTEIN"/>
    <property type="match status" value="1"/>
</dbReference>
<dbReference type="SUPFAM" id="SSF53335">
    <property type="entry name" value="S-adenosyl-L-methionine-dependent methyltransferases"/>
    <property type="match status" value="1"/>
</dbReference>